<sequence>MIVSFQLDDHLARLFLENTTKEKRNSLLSSFVADYLSNSAAENHKNTPLDFVGMWADSDIKPNEFAHTLRQGRDFRAD</sequence>
<proteinExistence type="predicted"/>
<dbReference type="AlphaFoldDB" id="A0A1T0A1N3"/>
<dbReference type="RefSeq" id="WP_078276696.1">
    <property type="nucleotide sequence ID" value="NZ_MUXU01000038.1"/>
</dbReference>
<dbReference type="STRING" id="34060.B0181_06505"/>
<dbReference type="EMBL" id="MUXU01000038">
    <property type="protein sequence ID" value="OOR89614.1"/>
    <property type="molecule type" value="Genomic_DNA"/>
</dbReference>
<evidence type="ECO:0000313" key="3">
    <source>
        <dbReference type="Proteomes" id="UP000190435"/>
    </source>
</evidence>
<name>A0A1T0A1N3_9GAMM</name>
<keyword evidence="3" id="KW-1185">Reference proteome</keyword>
<dbReference type="Proteomes" id="UP000255279">
    <property type="component" value="Unassembled WGS sequence"/>
</dbReference>
<gene>
    <name evidence="1" type="ORF">B0181_06505</name>
    <name evidence="2" type="ORF">NCTC10293_00633</name>
</gene>
<dbReference type="Proteomes" id="UP000190435">
    <property type="component" value="Unassembled WGS sequence"/>
</dbReference>
<evidence type="ECO:0000313" key="1">
    <source>
        <dbReference type="EMBL" id="OOR89614.1"/>
    </source>
</evidence>
<accession>A0A1T0A1N3</accession>
<reference evidence="2 4" key="2">
    <citation type="submission" date="2018-06" db="EMBL/GenBank/DDBJ databases">
        <authorList>
            <consortium name="Pathogen Informatics"/>
            <person name="Doyle S."/>
        </authorList>
    </citation>
    <scope>NUCLEOTIDE SEQUENCE [LARGE SCALE GENOMIC DNA]</scope>
    <source>
        <strain evidence="2 4">NCTC10293</strain>
    </source>
</reference>
<evidence type="ECO:0000313" key="2">
    <source>
        <dbReference type="EMBL" id="STZ10301.1"/>
    </source>
</evidence>
<evidence type="ECO:0000313" key="4">
    <source>
        <dbReference type="Proteomes" id="UP000255279"/>
    </source>
</evidence>
<dbReference type="EMBL" id="UGQE01000001">
    <property type="protein sequence ID" value="STZ10301.1"/>
    <property type="molecule type" value="Genomic_DNA"/>
</dbReference>
<reference evidence="1 3" key="1">
    <citation type="submission" date="2017-02" db="EMBL/GenBank/DDBJ databases">
        <title>Draft genome sequence of Moraxella caviae CCUG 355 type strain.</title>
        <authorList>
            <person name="Engstrom-Jakobsson H."/>
            <person name="Salva-Serra F."/>
            <person name="Thorell K."/>
            <person name="Gonzales-Siles L."/>
            <person name="Karlsson R."/>
            <person name="Boulund F."/>
            <person name="Engstrand L."/>
            <person name="Moore E."/>
        </authorList>
    </citation>
    <scope>NUCLEOTIDE SEQUENCE [LARGE SCALE GENOMIC DNA]</scope>
    <source>
        <strain evidence="1 3">CCUG 355</strain>
    </source>
</reference>
<organism evidence="1 3">
    <name type="scientific">Moraxella caviae</name>
    <dbReference type="NCBI Taxonomy" id="34060"/>
    <lineage>
        <taxon>Bacteria</taxon>
        <taxon>Pseudomonadati</taxon>
        <taxon>Pseudomonadota</taxon>
        <taxon>Gammaproteobacteria</taxon>
        <taxon>Moraxellales</taxon>
        <taxon>Moraxellaceae</taxon>
        <taxon>Moraxella</taxon>
    </lineage>
</organism>
<protein>
    <submittedName>
        <fullName evidence="1">Uncharacterized protein</fullName>
    </submittedName>
</protein>